<keyword evidence="3" id="KW-1185">Reference proteome</keyword>
<proteinExistence type="predicted"/>
<gene>
    <name evidence="2" type="ORF">SAMIE_1033280</name>
</gene>
<feature type="domain" description="DUF4440" evidence="1">
    <location>
        <begin position="31"/>
        <end position="137"/>
    </location>
</feature>
<dbReference type="EMBL" id="AP018664">
    <property type="protein sequence ID" value="BBD99827.1"/>
    <property type="molecule type" value="Genomic_DNA"/>
</dbReference>
<evidence type="ECO:0000313" key="3">
    <source>
        <dbReference type="Proteomes" id="UP000279959"/>
    </source>
</evidence>
<evidence type="ECO:0000259" key="1">
    <source>
        <dbReference type="Pfam" id="PF14534"/>
    </source>
</evidence>
<accession>A0A494WAX0</accession>
<sequence length="149" mass="15873">MQCDCFSTSLETNGPSVCVMTAAADIAIRVARAAFNRALAEGDLAAIGPLLAADAVMVTGTDSAVIAGRKAQLMAWKREFAAKDRMVYTRTPDRIVASPVEPVAMEHGRWQGSVGGAVQASGDYSAKWREAGGRWVIEAEIYLTLVARI</sequence>
<dbReference type="InterPro" id="IPR032710">
    <property type="entry name" value="NTF2-like_dom_sf"/>
</dbReference>
<organism evidence="2 3">
    <name type="scientific">Sphingobium amiense</name>
    <dbReference type="NCBI Taxonomy" id="135719"/>
    <lineage>
        <taxon>Bacteria</taxon>
        <taxon>Pseudomonadati</taxon>
        <taxon>Pseudomonadota</taxon>
        <taxon>Alphaproteobacteria</taxon>
        <taxon>Sphingomonadales</taxon>
        <taxon>Sphingomonadaceae</taxon>
        <taxon>Sphingobium</taxon>
    </lineage>
</organism>
<evidence type="ECO:0000313" key="2">
    <source>
        <dbReference type="EMBL" id="BBD99827.1"/>
    </source>
</evidence>
<dbReference type="Proteomes" id="UP000279959">
    <property type="component" value="Chromosome"/>
</dbReference>
<dbReference type="Pfam" id="PF14534">
    <property type="entry name" value="DUF4440"/>
    <property type="match status" value="1"/>
</dbReference>
<dbReference type="InterPro" id="IPR027843">
    <property type="entry name" value="DUF4440"/>
</dbReference>
<reference evidence="2 3" key="1">
    <citation type="submission" date="2018-05" db="EMBL/GenBank/DDBJ databases">
        <title>Complete Genome Sequence of the Nonylphenol-Degrading Bacterium Sphingobium amiense DSM 16289T.</title>
        <authorList>
            <person name="Ootsuka M."/>
            <person name="Nishizawa T."/>
            <person name="Ohta H."/>
        </authorList>
    </citation>
    <scope>NUCLEOTIDE SEQUENCE [LARGE SCALE GENOMIC DNA]</scope>
    <source>
        <strain evidence="2 3">DSM 16289</strain>
    </source>
</reference>
<dbReference type="Gene3D" id="3.10.450.50">
    <property type="match status" value="1"/>
</dbReference>
<dbReference type="AlphaFoldDB" id="A0A494WAX0"/>
<name>A0A494WAX0_9SPHN</name>
<protein>
    <submittedName>
        <fullName evidence="2">Nuclear transport factor 2 family protein</fullName>
    </submittedName>
</protein>
<dbReference type="SUPFAM" id="SSF54427">
    <property type="entry name" value="NTF2-like"/>
    <property type="match status" value="1"/>
</dbReference>
<dbReference type="KEGG" id="sami:SAMIE_1033280"/>